<dbReference type="Pfam" id="PF06371">
    <property type="entry name" value="Drf_GBD"/>
    <property type="match status" value="1"/>
</dbReference>
<dbReference type="PROSITE" id="PS51232">
    <property type="entry name" value="GBD_FH3"/>
    <property type="match status" value="1"/>
</dbReference>
<dbReference type="PANTHER" id="PTHR47102">
    <property type="entry name" value="PROTEIN BNI1"/>
    <property type="match status" value="1"/>
</dbReference>
<dbReference type="InterPro" id="IPR016024">
    <property type="entry name" value="ARM-type_fold"/>
</dbReference>
<evidence type="ECO:0000256" key="3">
    <source>
        <dbReference type="SAM" id="MobiDB-lite"/>
    </source>
</evidence>
<dbReference type="InterPro" id="IPR010472">
    <property type="entry name" value="FH3_dom"/>
</dbReference>
<dbReference type="Proteomes" id="UP000183567">
    <property type="component" value="Unassembled WGS sequence"/>
</dbReference>
<dbReference type="InterPro" id="IPR011989">
    <property type="entry name" value="ARM-like"/>
</dbReference>
<dbReference type="GO" id="GO:0032153">
    <property type="term" value="C:cell division site"/>
    <property type="evidence" value="ECO:0007669"/>
    <property type="project" value="UniProtKB-ARBA"/>
</dbReference>
<dbReference type="EMBL" id="LVVM01002764">
    <property type="protein sequence ID" value="OJA15980.1"/>
    <property type="molecule type" value="Genomic_DNA"/>
</dbReference>
<organism evidence="5 6">
    <name type="scientific">Rhizopogon vesiculosus</name>
    <dbReference type="NCBI Taxonomy" id="180088"/>
    <lineage>
        <taxon>Eukaryota</taxon>
        <taxon>Fungi</taxon>
        <taxon>Dikarya</taxon>
        <taxon>Basidiomycota</taxon>
        <taxon>Agaricomycotina</taxon>
        <taxon>Agaricomycetes</taxon>
        <taxon>Agaricomycetidae</taxon>
        <taxon>Boletales</taxon>
        <taxon>Suillineae</taxon>
        <taxon>Rhizopogonaceae</taxon>
        <taxon>Rhizopogon</taxon>
    </lineage>
</organism>
<sequence length="1079" mass="118943">MADGQLIVPILLANGSLHCPTVSPDALAQDLIDTLTVHEEVTSSILGDLNDTGWALQRVRRQPNGRKWEEAELEALGDGIIDPSTPIAPLLERSDSAGSSQRHFSAFPLTSHLHSPALRLVSLHAALSLSLSFARVPEIHDGFNWTVYYARSSTVEDIVRSVSEELGLAKSSPMPGGGSIEYIVEEGSEGAEASRILSSSVLSYLVQSSLANSGQQPRFRFCIPEEWYFRPRAKALSPSSIQPSEDTLKRFEDLQAEEDDGDGTAKQRKSTLDALAVGPDTARSSSPDWRSSLTNIFAGRQQPAAPASPPPSSTKRKSVSEPVLVQQHTGGSIMSILEPSVPEDEIVDIDQAEFEHYLDQMALKGDARDKMYQLPTAKKRQLIEQARASRLILDGRAPRPSQSTYTTLGASSGGTLLPRLVPQLTGDLGILKRFSMATWGANSAAPPVMSPGSNRSSAEFDLGSGTCRAQAEKVAEMMDPLQAQTTGSMFSGWWTSSGGERNTESESPTSARRYVDGLRRTKTTDSKLVKHLISLRVHLSTAKLPWIEGFIAEDGMNVLSGTLAALVGKGGKRNALGDIESTVLLETIKCLRVLLNTQAGFDSVLSSPTIITHITYSLYGATLKTRTLTAELLAAICVLSLNQGHKAVIAALSEYRIAYDELYRFESLVTALRISDGPSDNPVTNDASSAEEEGIWEARTAFMALVNALTNCPESLEARILLREEFGRRGLNEVIVTLRYIKPPDSLLTQLDLYMEEKCEDEEDLRERAHKAVQSSGRHRRERSESDIFLDDLLQSTKDMELGPLLMSILHRLSSLVKSDAQLTFKADQLTIVDAFMDQMSTADDIGSGWVCLVKTFLDAVRPITGQDINTDLVDDGASSTMKRELESLHARIDDLIQENLALKTKLEQRMGSNQKPTSPSKAANENRLVQRLVQKEREVTQLQAELDRLNGRISNNARDAEEQARKERERARLHSIHEEVSKLQHQMSEMNDTLSAKDKEILYLKRALESVYSRFQTREEERAPDMDAQLIASRTIENLTKRDDELTALKTEVADLKRLLAAKPTLMSELEFKSRNAP</sequence>
<keyword evidence="6" id="KW-1185">Reference proteome</keyword>
<dbReference type="SMART" id="SM01139">
    <property type="entry name" value="Drf_FH3"/>
    <property type="match status" value="1"/>
</dbReference>
<dbReference type="GO" id="GO:0015629">
    <property type="term" value="C:actin cytoskeleton"/>
    <property type="evidence" value="ECO:0007669"/>
    <property type="project" value="UniProtKB-ARBA"/>
</dbReference>
<proteinExistence type="inferred from homology"/>
<evidence type="ECO:0000259" key="4">
    <source>
        <dbReference type="PROSITE" id="PS51232"/>
    </source>
</evidence>
<dbReference type="InterPro" id="IPR051661">
    <property type="entry name" value="Actin_filament_regulator"/>
</dbReference>
<feature type="region of interest" description="Disordered" evidence="3">
    <location>
        <begin position="256"/>
        <end position="321"/>
    </location>
</feature>
<evidence type="ECO:0000256" key="2">
    <source>
        <dbReference type="SAM" id="Coils"/>
    </source>
</evidence>
<dbReference type="SMART" id="SM01140">
    <property type="entry name" value="Drf_GBD"/>
    <property type="match status" value="1"/>
</dbReference>
<dbReference type="GO" id="GO:0031267">
    <property type="term" value="F:small GTPase binding"/>
    <property type="evidence" value="ECO:0007669"/>
    <property type="project" value="InterPro"/>
</dbReference>
<feature type="non-terminal residue" evidence="5">
    <location>
        <position position="1079"/>
    </location>
</feature>
<accession>A0A1J8QWH3</accession>
<dbReference type="GO" id="GO:0005938">
    <property type="term" value="C:cell cortex"/>
    <property type="evidence" value="ECO:0007669"/>
    <property type="project" value="UniProtKB-ARBA"/>
</dbReference>
<feature type="coiled-coil region" evidence="2">
    <location>
        <begin position="879"/>
        <end position="1001"/>
    </location>
</feature>
<comment type="caution">
    <text evidence="5">The sequence shown here is derived from an EMBL/GenBank/DDBJ whole genome shotgun (WGS) entry which is preliminary data.</text>
</comment>
<dbReference type="GO" id="GO:0051301">
    <property type="term" value="P:cell division"/>
    <property type="evidence" value="ECO:0007669"/>
    <property type="project" value="UniProtKB-ARBA"/>
</dbReference>
<protein>
    <recommendedName>
        <fullName evidence="4">GBD/FH3 domain-containing protein</fullName>
    </recommendedName>
</protein>
<evidence type="ECO:0000313" key="6">
    <source>
        <dbReference type="Proteomes" id="UP000183567"/>
    </source>
</evidence>
<dbReference type="InterPro" id="IPR010473">
    <property type="entry name" value="GTPase-bd"/>
</dbReference>
<dbReference type="STRING" id="180088.A0A1J8QWH3"/>
<dbReference type="OrthoDB" id="1668162at2759"/>
<dbReference type="PANTHER" id="PTHR47102:SF2">
    <property type="entry name" value="PROTEIN BNI1"/>
    <property type="match status" value="1"/>
</dbReference>
<dbReference type="AlphaFoldDB" id="A0A1J8QWH3"/>
<dbReference type="Gene3D" id="1.25.10.10">
    <property type="entry name" value="Leucine-rich Repeat Variant"/>
    <property type="match status" value="1"/>
</dbReference>
<comment type="similarity">
    <text evidence="1">Belongs to the formin homology family. BNI1 subfamily.</text>
</comment>
<feature type="compositionally biased region" description="Polar residues" evidence="3">
    <location>
        <begin position="282"/>
        <end position="295"/>
    </location>
</feature>
<evidence type="ECO:0000313" key="5">
    <source>
        <dbReference type="EMBL" id="OJA15980.1"/>
    </source>
</evidence>
<dbReference type="GO" id="GO:0003779">
    <property type="term" value="F:actin binding"/>
    <property type="evidence" value="ECO:0007669"/>
    <property type="project" value="InterPro"/>
</dbReference>
<feature type="domain" description="GBD/FH3" evidence="4">
    <location>
        <begin position="342"/>
        <end position="848"/>
    </location>
</feature>
<dbReference type="InterPro" id="IPR014768">
    <property type="entry name" value="GBD/FH3_dom"/>
</dbReference>
<dbReference type="SUPFAM" id="SSF48371">
    <property type="entry name" value="ARM repeat"/>
    <property type="match status" value="1"/>
</dbReference>
<reference evidence="5 6" key="1">
    <citation type="submission" date="2016-03" db="EMBL/GenBank/DDBJ databases">
        <title>Comparative genomics of the ectomycorrhizal sister species Rhizopogon vinicolor and Rhizopogon vesiculosus (Basidiomycota: Boletales) reveals a divergence of the mating type B locus.</title>
        <authorList>
            <person name="Mujic A.B."/>
            <person name="Kuo A."/>
            <person name="Tritt A."/>
            <person name="Lipzen A."/>
            <person name="Chen C."/>
            <person name="Johnson J."/>
            <person name="Sharma A."/>
            <person name="Barry K."/>
            <person name="Grigoriev I.V."/>
            <person name="Spatafora J.W."/>
        </authorList>
    </citation>
    <scope>NUCLEOTIDE SEQUENCE [LARGE SCALE GENOMIC DNA]</scope>
    <source>
        <strain evidence="5 6">AM-OR11-056</strain>
    </source>
</reference>
<dbReference type="Pfam" id="PF06367">
    <property type="entry name" value="Drf_FH3"/>
    <property type="match status" value="1"/>
</dbReference>
<evidence type="ECO:0000256" key="1">
    <source>
        <dbReference type="ARBA" id="ARBA00037935"/>
    </source>
</evidence>
<name>A0A1J8QWH3_9AGAM</name>
<dbReference type="GO" id="GO:0030036">
    <property type="term" value="P:actin cytoskeleton organization"/>
    <property type="evidence" value="ECO:0007669"/>
    <property type="project" value="InterPro"/>
</dbReference>
<keyword evidence="2" id="KW-0175">Coiled coil</keyword>
<gene>
    <name evidence="5" type="ORF">AZE42_09795</name>
</gene>